<dbReference type="EMBL" id="LT158599">
    <property type="protein sequence ID" value="CVK32517.1"/>
    <property type="molecule type" value="Genomic_DNA"/>
</dbReference>
<reference evidence="1 2" key="1">
    <citation type="submission" date="2016-01" db="EMBL/GenBank/DDBJ databases">
        <authorList>
            <person name="Manzoor S."/>
        </authorList>
    </citation>
    <scope>NUCLEOTIDE SEQUENCE [LARGE SCALE GENOMIC DNA]</scope>
    <source>
        <strain evidence="1">Methanoculleus sp MAB1</strain>
    </source>
</reference>
<name>A0A0X3BK30_9EURY</name>
<protein>
    <submittedName>
        <fullName evidence="1">Uncharacterized protein</fullName>
    </submittedName>
</protein>
<gene>
    <name evidence="1" type="ORF">MMAB1_1304</name>
</gene>
<organism evidence="1 2">
    <name type="scientific">Methanoculleus bourgensis</name>
    <dbReference type="NCBI Taxonomy" id="83986"/>
    <lineage>
        <taxon>Archaea</taxon>
        <taxon>Methanobacteriati</taxon>
        <taxon>Methanobacteriota</taxon>
        <taxon>Stenosarchaea group</taxon>
        <taxon>Methanomicrobia</taxon>
        <taxon>Methanomicrobiales</taxon>
        <taxon>Methanomicrobiaceae</taxon>
        <taxon>Methanoculleus</taxon>
    </lineage>
</organism>
<dbReference type="KEGG" id="mema:MMAB1_1304"/>
<evidence type="ECO:0000313" key="2">
    <source>
        <dbReference type="Proteomes" id="UP000069850"/>
    </source>
</evidence>
<proteinExistence type="predicted"/>
<dbReference type="Proteomes" id="UP000069850">
    <property type="component" value="Chromosome 1"/>
</dbReference>
<accession>A0A0X3BK30</accession>
<evidence type="ECO:0000313" key="1">
    <source>
        <dbReference type="EMBL" id="CVK32517.1"/>
    </source>
</evidence>
<dbReference type="AlphaFoldDB" id="A0A0X3BK30"/>
<sequence length="59" mass="6336">MWVLVWITNRSREAMVHMNTTYSPGEPGQWTVVTITLGVGAGEGASPICANFSHENSSG</sequence>